<proteinExistence type="predicted"/>
<organism evidence="1 2">
    <name type="scientific">Mycobacterium asiaticum</name>
    <dbReference type="NCBI Taxonomy" id="1790"/>
    <lineage>
        <taxon>Bacteria</taxon>
        <taxon>Bacillati</taxon>
        <taxon>Actinomycetota</taxon>
        <taxon>Actinomycetes</taxon>
        <taxon>Mycobacteriales</taxon>
        <taxon>Mycobacteriaceae</taxon>
        <taxon>Mycobacterium</taxon>
    </lineage>
</organism>
<protein>
    <submittedName>
        <fullName evidence="1">Uncharacterized protein</fullName>
    </submittedName>
</protein>
<accession>A0A1A3MZI7</accession>
<evidence type="ECO:0000313" key="2">
    <source>
        <dbReference type="Proteomes" id="UP000093819"/>
    </source>
</evidence>
<comment type="caution">
    <text evidence="1">The sequence shown here is derived from an EMBL/GenBank/DDBJ whole genome shotgun (WGS) entry which is preliminary data.</text>
</comment>
<gene>
    <name evidence="1" type="ORF">A5635_08870</name>
</gene>
<reference evidence="1 2" key="1">
    <citation type="submission" date="2016-06" db="EMBL/GenBank/DDBJ databases">
        <authorList>
            <person name="Kjaerup R.B."/>
            <person name="Dalgaard T.S."/>
            <person name="Juul-Madsen H.R."/>
        </authorList>
    </citation>
    <scope>NUCLEOTIDE SEQUENCE [LARGE SCALE GENOMIC DNA]</scope>
    <source>
        <strain evidence="1 2">1245335.1</strain>
    </source>
</reference>
<evidence type="ECO:0000313" key="1">
    <source>
        <dbReference type="EMBL" id="OBK14936.1"/>
    </source>
</evidence>
<dbReference type="Proteomes" id="UP000093819">
    <property type="component" value="Unassembled WGS sequence"/>
</dbReference>
<sequence>MKYLKASLIAVAAILVIAFAVWPVKRQCPNGPCTTAPDAQGLVRTYYEVQPLGAVVIEDLTGQHVAVAYSSGYDNKKYPH</sequence>
<name>A0A1A3MZI7_MYCAS</name>
<dbReference type="EMBL" id="LZLR01000228">
    <property type="protein sequence ID" value="OBK14936.1"/>
    <property type="molecule type" value="Genomic_DNA"/>
</dbReference>
<dbReference type="AlphaFoldDB" id="A0A1A3MZI7"/>